<keyword evidence="6 7" id="KW-0472">Membrane</keyword>
<dbReference type="Pfam" id="PF00528">
    <property type="entry name" value="BPD_transp_1"/>
    <property type="match status" value="1"/>
</dbReference>
<feature type="transmembrane region" description="Helical" evidence="7">
    <location>
        <begin position="60"/>
        <end position="81"/>
    </location>
</feature>
<keyword evidence="4 7" id="KW-0812">Transmembrane</keyword>
<dbReference type="SUPFAM" id="SSF161098">
    <property type="entry name" value="MetI-like"/>
    <property type="match status" value="1"/>
</dbReference>
<dbReference type="InterPro" id="IPR035906">
    <property type="entry name" value="MetI-like_sf"/>
</dbReference>
<dbReference type="EMBL" id="QNRX01000010">
    <property type="protein sequence ID" value="RBP63374.1"/>
    <property type="molecule type" value="Genomic_DNA"/>
</dbReference>
<dbReference type="InterPro" id="IPR010065">
    <property type="entry name" value="AA_ABC_transptr_permease_3TM"/>
</dbReference>
<evidence type="ECO:0000256" key="3">
    <source>
        <dbReference type="ARBA" id="ARBA00022475"/>
    </source>
</evidence>
<evidence type="ECO:0000256" key="4">
    <source>
        <dbReference type="ARBA" id="ARBA00022692"/>
    </source>
</evidence>
<evidence type="ECO:0000256" key="1">
    <source>
        <dbReference type="ARBA" id="ARBA00004651"/>
    </source>
</evidence>
<dbReference type="AlphaFoldDB" id="A0A366I5D4"/>
<dbReference type="GO" id="GO:0043190">
    <property type="term" value="C:ATP-binding cassette (ABC) transporter complex"/>
    <property type="evidence" value="ECO:0007669"/>
    <property type="project" value="InterPro"/>
</dbReference>
<keyword evidence="5 7" id="KW-1133">Transmembrane helix</keyword>
<evidence type="ECO:0000256" key="5">
    <source>
        <dbReference type="ARBA" id="ARBA00022989"/>
    </source>
</evidence>
<evidence type="ECO:0000313" key="10">
    <source>
        <dbReference type="Proteomes" id="UP000253490"/>
    </source>
</evidence>
<gene>
    <name evidence="9" type="ORF">DES36_110118</name>
</gene>
<feature type="transmembrane region" description="Helical" evidence="7">
    <location>
        <begin position="28"/>
        <end position="48"/>
    </location>
</feature>
<dbReference type="Gene3D" id="1.10.3720.10">
    <property type="entry name" value="MetI-like"/>
    <property type="match status" value="1"/>
</dbReference>
<evidence type="ECO:0000256" key="7">
    <source>
        <dbReference type="RuleBase" id="RU363032"/>
    </source>
</evidence>
<evidence type="ECO:0000256" key="6">
    <source>
        <dbReference type="ARBA" id="ARBA00023136"/>
    </source>
</evidence>
<keyword evidence="10" id="KW-1185">Reference proteome</keyword>
<feature type="transmembrane region" description="Helical" evidence="7">
    <location>
        <begin position="195"/>
        <end position="215"/>
    </location>
</feature>
<dbReference type="GO" id="GO:0006865">
    <property type="term" value="P:amino acid transport"/>
    <property type="evidence" value="ECO:0007669"/>
    <property type="project" value="TreeGrafter"/>
</dbReference>
<evidence type="ECO:0000313" key="9">
    <source>
        <dbReference type="EMBL" id="RBP63374.1"/>
    </source>
</evidence>
<dbReference type="GO" id="GO:0022857">
    <property type="term" value="F:transmembrane transporter activity"/>
    <property type="evidence" value="ECO:0007669"/>
    <property type="project" value="InterPro"/>
</dbReference>
<dbReference type="PANTHER" id="PTHR30614:SF36">
    <property type="entry name" value="ABC TRANSPORTER MEMBRANE-SPANNING PERMEASE-GLUTAMINE TRANSPORT"/>
    <property type="match status" value="1"/>
</dbReference>
<dbReference type="CDD" id="cd06261">
    <property type="entry name" value="TM_PBP2"/>
    <property type="match status" value="1"/>
</dbReference>
<dbReference type="InterPro" id="IPR043429">
    <property type="entry name" value="ArtM/GltK/GlnP/TcyL/YhdX-like"/>
</dbReference>
<dbReference type="OrthoDB" id="92598at2"/>
<sequence>MQDLGVRVLFQGINMQRLLGGLLITGRIALVSIILSTVLGIAFGLLMLRKNKIINILCRIYLEAIRIIPLLVWLFIFYFGVTKAFRIHLDGEVVCIIVFTLWGTAEMGDIVRGAVTSLPVHQKESGKAIGLTDLQIYRYIIIPQAVRRLVPAAINLATRMIKTTSLAVLIGVIEVLKIGQQIIESSILKTPTASLWVYGFIFFLYFIICYPVTIFSRKLEEKWQS</sequence>
<organism evidence="9 10">
    <name type="scientific">Alkalibaculum bacchi</name>
    <dbReference type="NCBI Taxonomy" id="645887"/>
    <lineage>
        <taxon>Bacteria</taxon>
        <taxon>Bacillati</taxon>
        <taxon>Bacillota</taxon>
        <taxon>Clostridia</taxon>
        <taxon>Eubacteriales</taxon>
        <taxon>Eubacteriaceae</taxon>
        <taxon>Alkalibaculum</taxon>
    </lineage>
</organism>
<dbReference type="RefSeq" id="WP_113920882.1">
    <property type="nucleotide sequence ID" value="NZ_QNRX01000010.1"/>
</dbReference>
<dbReference type="NCBIfam" id="TIGR01726">
    <property type="entry name" value="HEQRo_perm_3TM"/>
    <property type="match status" value="1"/>
</dbReference>
<evidence type="ECO:0000259" key="8">
    <source>
        <dbReference type="PROSITE" id="PS50928"/>
    </source>
</evidence>
<protein>
    <submittedName>
        <fullName evidence="9">Amino acid ABC transporter membrane protein 2 (PAAT family)</fullName>
    </submittedName>
</protein>
<reference evidence="9 10" key="1">
    <citation type="submission" date="2018-06" db="EMBL/GenBank/DDBJ databases">
        <title>Genomic Encyclopedia of Type Strains, Phase IV (KMG-IV): sequencing the most valuable type-strain genomes for metagenomic binning, comparative biology and taxonomic classification.</title>
        <authorList>
            <person name="Goeker M."/>
        </authorList>
    </citation>
    <scope>NUCLEOTIDE SEQUENCE [LARGE SCALE GENOMIC DNA]</scope>
    <source>
        <strain evidence="9 10">DSM 22112</strain>
    </source>
</reference>
<keyword evidence="3" id="KW-1003">Cell membrane</keyword>
<dbReference type="InterPro" id="IPR000515">
    <property type="entry name" value="MetI-like"/>
</dbReference>
<keyword evidence="2 7" id="KW-0813">Transport</keyword>
<name>A0A366I5D4_9FIRM</name>
<proteinExistence type="inferred from homology"/>
<comment type="similarity">
    <text evidence="7">Belongs to the binding-protein-dependent transport system permease family.</text>
</comment>
<dbReference type="Proteomes" id="UP000253490">
    <property type="component" value="Unassembled WGS sequence"/>
</dbReference>
<evidence type="ECO:0000256" key="2">
    <source>
        <dbReference type="ARBA" id="ARBA00022448"/>
    </source>
</evidence>
<comment type="subcellular location">
    <subcellularLocation>
        <location evidence="1 7">Cell membrane</location>
        <topology evidence="1 7">Multi-pass membrane protein</topology>
    </subcellularLocation>
</comment>
<dbReference type="PANTHER" id="PTHR30614">
    <property type="entry name" value="MEMBRANE COMPONENT OF AMINO ACID ABC TRANSPORTER"/>
    <property type="match status" value="1"/>
</dbReference>
<comment type="caution">
    <text evidence="9">The sequence shown here is derived from an EMBL/GenBank/DDBJ whole genome shotgun (WGS) entry which is preliminary data.</text>
</comment>
<dbReference type="PROSITE" id="PS50928">
    <property type="entry name" value="ABC_TM1"/>
    <property type="match status" value="1"/>
</dbReference>
<accession>A0A366I5D4</accession>
<feature type="domain" description="ABC transmembrane type-1" evidence="8">
    <location>
        <begin position="22"/>
        <end position="216"/>
    </location>
</feature>